<accession>A0AAW0NSX0</accession>
<name>A0AAW0NSX0_9GOBI</name>
<evidence type="ECO:0000256" key="11">
    <source>
        <dbReference type="ARBA" id="ARBA00022741"/>
    </source>
</evidence>
<dbReference type="GO" id="GO:0005739">
    <property type="term" value="C:mitochondrion"/>
    <property type="evidence" value="ECO:0007669"/>
    <property type="project" value="TreeGrafter"/>
</dbReference>
<evidence type="ECO:0000313" key="21">
    <source>
        <dbReference type="Proteomes" id="UP001460270"/>
    </source>
</evidence>
<dbReference type="AlphaFoldDB" id="A0AAW0NSX0"/>
<dbReference type="Gene3D" id="3.30.70.141">
    <property type="entry name" value="Nucleoside diphosphate kinase-like domain"/>
    <property type="match status" value="1"/>
</dbReference>
<evidence type="ECO:0000256" key="6">
    <source>
        <dbReference type="ARBA" id="ARBA00004510"/>
    </source>
</evidence>
<dbReference type="GO" id="GO:0045839">
    <property type="term" value="P:negative regulation of mitotic nuclear division"/>
    <property type="evidence" value="ECO:0007669"/>
    <property type="project" value="TreeGrafter"/>
</dbReference>
<evidence type="ECO:0000256" key="15">
    <source>
        <dbReference type="ARBA" id="ARBA00023080"/>
    </source>
</evidence>
<reference evidence="21" key="1">
    <citation type="submission" date="2024-04" db="EMBL/GenBank/DDBJ databases">
        <title>Salinicola lusitanus LLJ914,a marine bacterium isolated from the Okinawa Trough.</title>
        <authorList>
            <person name="Li J."/>
        </authorList>
    </citation>
    <scope>NUCLEOTIDE SEQUENCE [LARGE SCALE GENOMIC DNA]</scope>
</reference>
<evidence type="ECO:0000256" key="7">
    <source>
        <dbReference type="ARBA" id="ARBA00013499"/>
    </source>
</evidence>
<dbReference type="EMBL" id="JBBPFD010000011">
    <property type="protein sequence ID" value="KAK7906877.1"/>
    <property type="molecule type" value="Genomic_DNA"/>
</dbReference>
<protein>
    <recommendedName>
        <fullName evidence="7">Nucleoside diphosphate kinase B</fullName>
    </recommendedName>
</protein>
<dbReference type="GO" id="GO:0046872">
    <property type="term" value="F:metal ion binding"/>
    <property type="evidence" value="ECO:0007669"/>
    <property type="project" value="UniProtKB-KW"/>
</dbReference>
<evidence type="ECO:0000256" key="13">
    <source>
        <dbReference type="ARBA" id="ARBA00022840"/>
    </source>
</evidence>
<keyword evidence="11" id="KW-0547">Nucleotide-binding</keyword>
<evidence type="ECO:0000256" key="18">
    <source>
        <dbReference type="PROSITE-ProRule" id="PRU00706"/>
    </source>
</evidence>
<feature type="domain" description="Nucleoside diphosphate kinase-like" evidence="19">
    <location>
        <begin position="220"/>
        <end position="273"/>
    </location>
</feature>
<dbReference type="InterPro" id="IPR034907">
    <property type="entry name" value="NDK-like_dom"/>
</dbReference>
<evidence type="ECO:0000256" key="2">
    <source>
        <dbReference type="ARBA" id="ARBA00003465"/>
    </source>
</evidence>
<evidence type="ECO:0000256" key="12">
    <source>
        <dbReference type="ARBA" id="ARBA00022777"/>
    </source>
</evidence>
<sequence length="284" mass="30820">MAQIPKLYYPSNLLFGSSSMMPALNCARTLVWTAGLLPGPFLWRSGAPPSEEASHLLVSFRSPGPLLRLLSGPIRTLTGGSQPVKSHLSAVRTGLETPYTLLPFLQHTLYQPGLHFIPNEECLHATLCPCMGTAVASAEVDTAAAGSQLPCVGEGVELKGACGGRQSAARCDQKGVTTAAEATYSSHEVYQQTRSGVQKGLAKGDSMFISVHRLSRVLQLTLAVIKPDAVAHPLILENLHEKILENNFIIIRRKDIIWKKEHSEMFYAEHSGSGIHIIISNKYI</sequence>
<comment type="caution">
    <text evidence="20">The sequence shown here is derived from an EMBL/GenBank/DDBJ whole genome shotgun (WGS) entry which is preliminary data.</text>
</comment>
<gene>
    <name evidence="20" type="ORF">WMY93_015489</name>
</gene>
<evidence type="ECO:0000256" key="14">
    <source>
        <dbReference type="ARBA" id="ARBA00022842"/>
    </source>
</evidence>
<dbReference type="GO" id="GO:0004550">
    <property type="term" value="F:nucleoside diphosphate kinase activity"/>
    <property type="evidence" value="ECO:0007669"/>
    <property type="project" value="InterPro"/>
</dbReference>
<comment type="similarity">
    <text evidence="18">Belongs to the NDK family.</text>
</comment>
<dbReference type="GO" id="GO:0001726">
    <property type="term" value="C:ruffle"/>
    <property type="evidence" value="ECO:0007669"/>
    <property type="project" value="UniProtKB-SubCell"/>
</dbReference>
<evidence type="ECO:0000256" key="16">
    <source>
        <dbReference type="ARBA" id="ARBA00023242"/>
    </source>
</evidence>
<keyword evidence="16" id="KW-0539">Nucleus</keyword>
<keyword evidence="8" id="KW-0963">Cytoplasm</keyword>
<dbReference type="Pfam" id="PF00334">
    <property type="entry name" value="NDK"/>
    <property type="match status" value="1"/>
</dbReference>
<dbReference type="PROSITE" id="PS51374">
    <property type="entry name" value="NDPK_LIKE"/>
    <property type="match status" value="1"/>
</dbReference>
<keyword evidence="10" id="KW-0479">Metal-binding</keyword>
<keyword evidence="14" id="KW-0460">Magnesium</keyword>
<keyword evidence="21" id="KW-1185">Reference proteome</keyword>
<evidence type="ECO:0000256" key="5">
    <source>
        <dbReference type="ARBA" id="ARBA00004496"/>
    </source>
</evidence>
<dbReference type="PANTHER" id="PTHR46956">
    <property type="entry name" value="NUCLEOSIDE DIPHOSPHATE KINASE 6"/>
    <property type="match status" value="1"/>
</dbReference>
<evidence type="ECO:0000313" key="20">
    <source>
        <dbReference type="EMBL" id="KAK7906877.1"/>
    </source>
</evidence>
<dbReference type="InterPro" id="IPR036850">
    <property type="entry name" value="NDK-like_dom_sf"/>
</dbReference>
<dbReference type="GO" id="GO:0030308">
    <property type="term" value="P:negative regulation of cell growth"/>
    <property type="evidence" value="ECO:0007669"/>
    <property type="project" value="TreeGrafter"/>
</dbReference>
<evidence type="ECO:0000259" key="19">
    <source>
        <dbReference type="Pfam" id="PF00334"/>
    </source>
</evidence>
<dbReference type="PANTHER" id="PTHR46956:SF1">
    <property type="entry name" value="NUCLEOSIDE DIPHOSPHATE KINASE 6"/>
    <property type="match status" value="1"/>
</dbReference>
<dbReference type="InterPro" id="IPR037994">
    <property type="entry name" value="NDPk6"/>
</dbReference>
<dbReference type="SUPFAM" id="SSF54919">
    <property type="entry name" value="Nucleoside diphosphate kinase, NDK"/>
    <property type="match status" value="1"/>
</dbReference>
<dbReference type="GO" id="GO:0005524">
    <property type="term" value="F:ATP binding"/>
    <property type="evidence" value="ECO:0007669"/>
    <property type="project" value="UniProtKB-KW"/>
</dbReference>
<evidence type="ECO:0000256" key="3">
    <source>
        <dbReference type="ARBA" id="ARBA00004123"/>
    </source>
</evidence>
<keyword evidence="13" id="KW-0067">ATP-binding</keyword>
<evidence type="ECO:0000256" key="8">
    <source>
        <dbReference type="ARBA" id="ARBA00022490"/>
    </source>
</evidence>
<comment type="function">
    <text evidence="2">Major role in the synthesis of nucleoside triphosphates other than ATP.</text>
</comment>
<keyword evidence="17" id="KW-0131">Cell cycle</keyword>
<keyword evidence="15" id="KW-0546">Nucleotide metabolism</keyword>
<evidence type="ECO:0000256" key="10">
    <source>
        <dbReference type="ARBA" id="ARBA00022723"/>
    </source>
</evidence>
<dbReference type="GO" id="GO:0030027">
    <property type="term" value="C:lamellipodium"/>
    <property type="evidence" value="ECO:0007669"/>
    <property type="project" value="UniProtKB-SubCell"/>
</dbReference>
<evidence type="ECO:0000256" key="1">
    <source>
        <dbReference type="ARBA" id="ARBA00001946"/>
    </source>
</evidence>
<keyword evidence="12" id="KW-0418">Kinase</keyword>
<proteinExistence type="inferred from homology"/>
<keyword evidence="9" id="KW-0808">Transferase</keyword>
<dbReference type="GO" id="GO:0009117">
    <property type="term" value="P:nucleotide metabolic process"/>
    <property type="evidence" value="ECO:0007669"/>
    <property type="project" value="UniProtKB-KW"/>
</dbReference>
<comment type="subcellular location">
    <subcellularLocation>
        <location evidence="6">Cell projection</location>
        <location evidence="6">Lamellipodium</location>
    </subcellularLocation>
    <subcellularLocation>
        <location evidence="4">Cell projection</location>
        <location evidence="4">Ruffle</location>
    </subcellularLocation>
    <subcellularLocation>
        <location evidence="5">Cytoplasm</location>
    </subcellularLocation>
    <subcellularLocation>
        <location evidence="3">Nucleus</location>
    </subcellularLocation>
</comment>
<evidence type="ECO:0000256" key="9">
    <source>
        <dbReference type="ARBA" id="ARBA00022679"/>
    </source>
</evidence>
<evidence type="ECO:0000256" key="4">
    <source>
        <dbReference type="ARBA" id="ARBA00004466"/>
    </source>
</evidence>
<organism evidence="20 21">
    <name type="scientific">Mugilogobius chulae</name>
    <name type="common">yellowstripe goby</name>
    <dbReference type="NCBI Taxonomy" id="88201"/>
    <lineage>
        <taxon>Eukaryota</taxon>
        <taxon>Metazoa</taxon>
        <taxon>Chordata</taxon>
        <taxon>Craniata</taxon>
        <taxon>Vertebrata</taxon>
        <taxon>Euteleostomi</taxon>
        <taxon>Actinopterygii</taxon>
        <taxon>Neopterygii</taxon>
        <taxon>Teleostei</taxon>
        <taxon>Neoteleostei</taxon>
        <taxon>Acanthomorphata</taxon>
        <taxon>Gobiaria</taxon>
        <taxon>Gobiiformes</taxon>
        <taxon>Gobioidei</taxon>
        <taxon>Gobiidae</taxon>
        <taxon>Gobionellinae</taxon>
        <taxon>Mugilogobius</taxon>
    </lineage>
</organism>
<evidence type="ECO:0000256" key="17">
    <source>
        <dbReference type="ARBA" id="ARBA00023306"/>
    </source>
</evidence>
<comment type="caution">
    <text evidence="18">Lacks conserved residue(s) required for the propagation of feature annotation.</text>
</comment>
<comment type="cofactor">
    <cofactor evidence="1">
        <name>Mg(2+)</name>
        <dbReference type="ChEBI" id="CHEBI:18420"/>
    </cofactor>
</comment>
<dbReference type="Proteomes" id="UP001460270">
    <property type="component" value="Unassembled WGS sequence"/>
</dbReference>
<dbReference type="GO" id="GO:0005634">
    <property type="term" value="C:nucleus"/>
    <property type="evidence" value="ECO:0007669"/>
    <property type="project" value="UniProtKB-SubCell"/>
</dbReference>